<proteinExistence type="predicted"/>
<dbReference type="Pfam" id="PF05088">
    <property type="entry name" value="Bac_GDH_CD"/>
    <property type="match status" value="1"/>
</dbReference>
<feature type="non-terminal residue" evidence="2">
    <location>
        <position position="367"/>
    </location>
</feature>
<dbReference type="SUPFAM" id="SSF53223">
    <property type="entry name" value="Aminoacid dehydrogenase-like, N-terminal domain"/>
    <property type="match status" value="1"/>
</dbReference>
<dbReference type="PANTHER" id="PTHR43403:SF1">
    <property type="entry name" value="NAD-SPECIFIC GLUTAMATE DEHYDROGENASE"/>
    <property type="match status" value="1"/>
</dbReference>
<organism evidence="2">
    <name type="scientific">mine drainage metagenome</name>
    <dbReference type="NCBI Taxonomy" id="410659"/>
    <lineage>
        <taxon>unclassified sequences</taxon>
        <taxon>metagenomes</taxon>
        <taxon>ecological metagenomes</taxon>
    </lineage>
</organism>
<comment type="caution">
    <text evidence="2">The sequence shown here is derived from an EMBL/GenBank/DDBJ whole genome shotgun (WGS) entry which is preliminary data.</text>
</comment>
<reference evidence="2" key="2">
    <citation type="journal article" date="2014" name="ISME J.">
        <title>Microbial stratification in low pH oxic and suboxic macroscopic growths along an acid mine drainage.</title>
        <authorList>
            <person name="Mendez-Garcia C."/>
            <person name="Mesa V."/>
            <person name="Sprenger R.R."/>
            <person name="Richter M."/>
            <person name="Diez M.S."/>
            <person name="Solano J."/>
            <person name="Bargiela R."/>
            <person name="Golyshina O.V."/>
            <person name="Manteca A."/>
            <person name="Ramos J.L."/>
            <person name="Gallego J.R."/>
            <person name="Llorente I."/>
            <person name="Martins Dos Santos V.A."/>
            <person name="Jensen O.N."/>
            <person name="Pelaez A.I."/>
            <person name="Sanchez J."/>
            <person name="Ferrer M."/>
        </authorList>
    </citation>
    <scope>NUCLEOTIDE SEQUENCE</scope>
</reference>
<dbReference type="InterPro" id="IPR046346">
    <property type="entry name" value="Aminoacid_DH-like_N_sf"/>
</dbReference>
<dbReference type="InterPro" id="IPR028971">
    <property type="entry name" value="NAD-GDH_cat"/>
</dbReference>
<sequence>VALLRSICKYLVQAGIPFTPVNMARALAGHPAIALLLVRWFKIRFDPARRDDERIQENEKIRAELNQALEQVESSDADRILRAYLGVIGAMLRTSYFQRPLRDSEGYRFLSYKLDSANVPDLPLPRPLYEIFVYAPQVEGIHLRGGRVARGGIRWSDRSEDFRTEVLGLMKAQMVKNTVIVPVGAKGGFYVKQPPKDGSREGVFEEGKRCYRTLIQGLLTLTDNIVAGRVVPPKRTVRYDEDDPYLVVAADKGTATFSDLANGIAADFHFWLGDAFASGGSVGYDHKKMGITARGAWESVRRHFHELGVDPDQEPVTVVGIGDMSGDVFGNGMLLSPHLKLIGAFNHQHIFIDPHRIRNRASRTRRR</sequence>
<evidence type="ECO:0000259" key="1">
    <source>
        <dbReference type="Pfam" id="PF05088"/>
    </source>
</evidence>
<feature type="domain" description="NAD-glutamate dehydrogenase catalytic" evidence="1">
    <location>
        <begin position="65"/>
        <end position="367"/>
    </location>
</feature>
<name>T0ZJV6_9ZZZZ</name>
<dbReference type="GO" id="GO:0004352">
    <property type="term" value="F:glutamate dehydrogenase (NAD+) activity"/>
    <property type="evidence" value="ECO:0007669"/>
    <property type="project" value="InterPro"/>
</dbReference>
<dbReference type="EMBL" id="AUZZ01010660">
    <property type="protein sequence ID" value="EQD29024.1"/>
    <property type="molecule type" value="Genomic_DNA"/>
</dbReference>
<dbReference type="GO" id="GO:0004069">
    <property type="term" value="F:L-aspartate:2-oxoglutarate aminotransferase activity"/>
    <property type="evidence" value="ECO:0007669"/>
    <property type="project" value="InterPro"/>
</dbReference>
<dbReference type="PANTHER" id="PTHR43403">
    <property type="entry name" value="NAD-SPECIFIC GLUTAMATE DEHYDROGENASE"/>
    <property type="match status" value="1"/>
</dbReference>
<dbReference type="SUPFAM" id="SSF51735">
    <property type="entry name" value="NAD(P)-binding Rossmann-fold domains"/>
    <property type="match status" value="1"/>
</dbReference>
<gene>
    <name evidence="2" type="ORF">B2A_14672</name>
</gene>
<dbReference type="InterPro" id="IPR007780">
    <property type="entry name" value="NAD_Glu_DH_bac"/>
</dbReference>
<dbReference type="Pfam" id="PF21078">
    <property type="entry name" value="GDH_HM3"/>
    <property type="match status" value="1"/>
</dbReference>
<evidence type="ECO:0000313" key="2">
    <source>
        <dbReference type="EMBL" id="EQD29024.1"/>
    </source>
</evidence>
<feature type="non-terminal residue" evidence="2">
    <location>
        <position position="1"/>
    </location>
</feature>
<protein>
    <submittedName>
        <fullName evidence="2">NAD-specific glutamate dehydrogenase</fullName>
    </submittedName>
</protein>
<dbReference type="AlphaFoldDB" id="T0ZJV6"/>
<reference evidence="2" key="1">
    <citation type="submission" date="2013-08" db="EMBL/GenBank/DDBJ databases">
        <authorList>
            <person name="Mendez C."/>
            <person name="Richter M."/>
            <person name="Ferrer M."/>
            <person name="Sanchez J."/>
        </authorList>
    </citation>
    <scope>NUCLEOTIDE SEQUENCE</scope>
</reference>
<dbReference type="InterPro" id="IPR036291">
    <property type="entry name" value="NAD(P)-bd_dom_sf"/>
</dbReference>
<dbReference type="GO" id="GO:0006538">
    <property type="term" value="P:L-glutamate catabolic process"/>
    <property type="evidence" value="ECO:0007669"/>
    <property type="project" value="InterPro"/>
</dbReference>
<dbReference type="InterPro" id="IPR049056">
    <property type="entry name" value="NAD_Glu_DH_HM3"/>
</dbReference>
<accession>T0ZJV6</accession>